<dbReference type="EMBL" id="JACVVK020000160">
    <property type="protein sequence ID" value="KAK7487783.1"/>
    <property type="molecule type" value="Genomic_DNA"/>
</dbReference>
<accession>A0ABD0KL73</accession>
<feature type="non-terminal residue" evidence="2">
    <location>
        <position position="64"/>
    </location>
</feature>
<dbReference type="AlphaFoldDB" id="A0ABD0KL73"/>
<organism evidence="2 3">
    <name type="scientific">Batillaria attramentaria</name>
    <dbReference type="NCBI Taxonomy" id="370345"/>
    <lineage>
        <taxon>Eukaryota</taxon>
        <taxon>Metazoa</taxon>
        <taxon>Spiralia</taxon>
        <taxon>Lophotrochozoa</taxon>
        <taxon>Mollusca</taxon>
        <taxon>Gastropoda</taxon>
        <taxon>Caenogastropoda</taxon>
        <taxon>Sorbeoconcha</taxon>
        <taxon>Cerithioidea</taxon>
        <taxon>Batillariidae</taxon>
        <taxon>Batillaria</taxon>
    </lineage>
</organism>
<keyword evidence="3" id="KW-1185">Reference proteome</keyword>
<comment type="caution">
    <text evidence="2">The sequence shown here is derived from an EMBL/GenBank/DDBJ whole genome shotgun (WGS) entry which is preliminary data.</text>
</comment>
<name>A0ABD0KL73_9CAEN</name>
<evidence type="ECO:0000256" key="1">
    <source>
        <dbReference type="SAM" id="MobiDB-lite"/>
    </source>
</evidence>
<protein>
    <submittedName>
        <fullName evidence="2">Uncharacterized protein</fullName>
    </submittedName>
</protein>
<sequence>MATRSGKPRKTLQTPSASRPLIRAFILTVTFPPVPACTPRLQDKKGMFSGLQEDEKGSLGGAGE</sequence>
<dbReference type="Proteomes" id="UP001519460">
    <property type="component" value="Unassembled WGS sequence"/>
</dbReference>
<proteinExistence type="predicted"/>
<evidence type="ECO:0000313" key="2">
    <source>
        <dbReference type="EMBL" id="KAK7487783.1"/>
    </source>
</evidence>
<feature type="region of interest" description="Disordered" evidence="1">
    <location>
        <begin position="41"/>
        <end position="64"/>
    </location>
</feature>
<gene>
    <name evidence="2" type="ORF">BaRGS_00021050</name>
</gene>
<evidence type="ECO:0000313" key="3">
    <source>
        <dbReference type="Proteomes" id="UP001519460"/>
    </source>
</evidence>
<reference evidence="2 3" key="1">
    <citation type="journal article" date="2023" name="Sci. Data">
        <title>Genome assembly of the Korean intertidal mud-creeper Batillaria attramentaria.</title>
        <authorList>
            <person name="Patra A.K."/>
            <person name="Ho P.T."/>
            <person name="Jun S."/>
            <person name="Lee S.J."/>
            <person name="Kim Y."/>
            <person name="Won Y.J."/>
        </authorList>
    </citation>
    <scope>NUCLEOTIDE SEQUENCE [LARGE SCALE GENOMIC DNA]</scope>
    <source>
        <strain evidence="2">Wonlab-2016</strain>
    </source>
</reference>